<evidence type="ECO:0000256" key="4">
    <source>
        <dbReference type="PIRSR" id="PIRSR000303-1"/>
    </source>
</evidence>
<dbReference type="AlphaFoldDB" id="A0A4Q0VRZ3"/>
<feature type="active site" evidence="4">
    <location>
        <position position="55"/>
    </location>
</feature>
<comment type="caution">
    <text evidence="6">The sequence shown here is derived from an EMBL/GenBank/DDBJ whole genome shotgun (WGS) entry which is preliminary data.</text>
</comment>
<dbReference type="OrthoDB" id="9789406at2"/>
<dbReference type="EMBL" id="QOUX01000046">
    <property type="protein sequence ID" value="RXI98697.1"/>
    <property type="molecule type" value="Genomic_DNA"/>
</dbReference>
<dbReference type="PANTHER" id="PTHR11592">
    <property type="entry name" value="GLUTATHIONE PEROXIDASE"/>
    <property type="match status" value="1"/>
</dbReference>
<dbReference type="PIRSF" id="PIRSF000303">
    <property type="entry name" value="Glutathion_perox"/>
    <property type="match status" value="1"/>
</dbReference>
<keyword evidence="7" id="KW-1185">Reference proteome</keyword>
<comment type="similarity">
    <text evidence="1 5">Belongs to the glutathione peroxidase family.</text>
</comment>
<evidence type="ECO:0000256" key="1">
    <source>
        <dbReference type="ARBA" id="ARBA00006926"/>
    </source>
</evidence>
<dbReference type="SUPFAM" id="SSF52833">
    <property type="entry name" value="Thioredoxin-like"/>
    <property type="match status" value="1"/>
</dbReference>
<dbReference type="PANTHER" id="PTHR11592:SF78">
    <property type="entry name" value="GLUTATHIONE PEROXIDASE"/>
    <property type="match status" value="1"/>
</dbReference>
<proteinExistence type="inferred from homology"/>
<evidence type="ECO:0000256" key="2">
    <source>
        <dbReference type="ARBA" id="ARBA00022559"/>
    </source>
</evidence>
<dbReference type="GO" id="GO:0034599">
    <property type="term" value="P:cellular response to oxidative stress"/>
    <property type="evidence" value="ECO:0007669"/>
    <property type="project" value="TreeGrafter"/>
</dbReference>
<dbReference type="PROSITE" id="PS51355">
    <property type="entry name" value="GLUTATHIONE_PEROXID_3"/>
    <property type="match status" value="1"/>
</dbReference>
<dbReference type="GO" id="GO:0004601">
    <property type="term" value="F:peroxidase activity"/>
    <property type="evidence" value="ECO:0007669"/>
    <property type="project" value="UniProtKB-KW"/>
</dbReference>
<evidence type="ECO:0000313" key="7">
    <source>
        <dbReference type="Proteomes" id="UP000290649"/>
    </source>
</evidence>
<evidence type="ECO:0000313" key="6">
    <source>
        <dbReference type="EMBL" id="RXI98697.1"/>
    </source>
</evidence>
<name>A0A4Q0VRZ3_9BACI</name>
<dbReference type="Gene3D" id="3.40.30.10">
    <property type="entry name" value="Glutaredoxin"/>
    <property type="match status" value="1"/>
</dbReference>
<keyword evidence="3 5" id="KW-0560">Oxidoreductase</keyword>
<organism evidence="6 7">
    <name type="scientific">Anaerobacillus alkaliphilus</name>
    <dbReference type="NCBI Taxonomy" id="1548597"/>
    <lineage>
        <taxon>Bacteria</taxon>
        <taxon>Bacillati</taxon>
        <taxon>Bacillota</taxon>
        <taxon>Bacilli</taxon>
        <taxon>Bacillales</taxon>
        <taxon>Bacillaceae</taxon>
        <taxon>Anaerobacillus</taxon>
    </lineage>
</organism>
<evidence type="ECO:0000256" key="3">
    <source>
        <dbReference type="ARBA" id="ARBA00023002"/>
    </source>
</evidence>
<accession>A0A4Q0VRZ3</accession>
<reference evidence="6 7" key="1">
    <citation type="journal article" date="2019" name="Int. J. Syst. Evol. Microbiol.">
        <title>Anaerobacillus alkaliphilus sp. nov., a novel alkaliphilic and moderately halophilic bacterium.</title>
        <authorList>
            <person name="Borsodi A.K."/>
            <person name="Aszalos J.M."/>
            <person name="Bihari P."/>
            <person name="Nagy I."/>
            <person name="Schumann P."/>
            <person name="Sproer C."/>
            <person name="Kovacs A.L."/>
            <person name="Boka K."/>
            <person name="Dobosy P."/>
            <person name="Ovari M."/>
            <person name="Szili-Kovacs T."/>
            <person name="Toth E."/>
        </authorList>
    </citation>
    <scope>NUCLEOTIDE SEQUENCE [LARGE SCALE GENOMIC DNA]</scope>
    <source>
        <strain evidence="6 7">B16-10</strain>
    </source>
</reference>
<dbReference type="Pfam" id="PF00255">
    <property type="entry name" value="GSHPx"/>
    <property type="match status" value="1"/>
</dbReference>
<evidence type="ECO:0000256" key="5">
    <source>
        <dbReference type="RuleBase" id="RU000499"/>
    </source>
</evidence>
<dbReference type="CDD" id="cd00340">
    <property type="entry name" value="GSH_Peroxidase"/>
    <property type="match status" value="1"/>
</dbReference>
<dbReference type="PRINTS" id="PR01011">
    <property type="entry name" value="GLUTPROXDASE"/>
</dbReference>
<gene>
    <name evidence="6" type="ORF">DS745_15480</name>
</gene>
<dbReference type="InterPro" id="IPR000889">
    <property type="entry name" value="Glutathione_peroxidase"/>
</dbReference>
<keyword evidence="2 5" id="KW-0575">Peroxidase</keyword>
<dbReference type="Proteomes" id="UP000290649">
    <property type="component" value="Unassembled WGS sequence"/>
</dbReference>
<sequence>MLTGCQTKLETEVNSYPQPEGSVYDINVVTADRHEVKLEQYKGDVLLIVNVASKCGYTSQYDDLQKLYDKYQKHGFTVLAFPSDDFNQELGSIEEVVDFCTLNYGVTFPLFDLTHVKGEQKHPLYQWLTATTGEIKWNFEKFLISRDGQIINHFPSSINPREPEVVQQLESLLKQK</sequence>
<protein>
    <recommendedName>
        <fullName evidence="5">Glutathione peroxidase</fullName>
    </recommendedName>
</protein>
<dbReference type="InterPro" id="IPR036249">
    <property type="entry name" value="Thioredoxin-like_sf"/>
</dbReference>